<proteinExistence type="predicted"/>
<gene>
    <name evidence="1" type="ordered locus">HNE_0225</name>
</gene>
<dbReference type="Proteomes" id="UP000001959">
    <property type="component" value="Chromosome"/>
</dbReference>
<dbReference type="Pfam" id="PF01963">
    <property type="entry name" value="TraB_PrgY_gumN"/>
    <property type="match status" value="1"/>
</dbReference>
<keyword evidence="2" id="KW-1185">Reference proteome</keyword>
<dbReference type="AlphaFoldDB" id="Q0C5N6"/>
<dbReference type="STRING" id="228405.HNE_0225"/>
<sequence length="368" mass="39331">MPGIDGLGRRSLWCLQQLHDLPRKAPLTMKLPFADTLLASCALIFLVGCQPSNIDEAPAEASPAVAGEACDAARRAEMRTVRPGLEAAALEAARASRGDGAPALWTLRDDDTTINFLGTVHLLRPELEWQTPEIEAAIAGADTVVFEADTTSPEAQRELMKFYTTQGFFTDGTQLTSLLSDAETAELEGALESVGLPIEALLPHRPWMAAVNISVKQMLDEGFDPEAGVEQVIERAAVAQGADFAYLETVQQQLGGLAGLSHCEQVDFLMATVDGIGEGAGALDLLVDEWADGDVTGLGLMMANPEMLGSQPIYDVMMTDRNERWVPQITAMLDQPGTILIAVGAGHLAGEDSVIKMLRDEGYTVEGP</sequence>
<accession>Q0C5N6</accession>
<dbReference type="PANTHER" id="PTHR40590">
    <property type="entry name" value="CYTOPLASMIC PROTEIN-RELATED"/>
    <property type="match status" value="1"/>
</dbReference>
<dbReference type="InterPro" id="IPR002816">
    <property type="entry name" value="TraB/PrgY/GumN_fam"/>
</dbReference>
<dbReference type="CDD" id="cd14789">
    <property type="entry name" value="Tiki"/>
    <property type="match status" value="1"/>
</dbReference>
<organism evidence="1 2">
    <name type="scientific">Hyphomonas neptunium (strain ATCC 15444)</name>
    <dbReference type="NCBI Taxonomy" id="228405"/>
    <lineage>
        <taxon>Bacteria</taxon>
        <taxon>Pseudomonadati</taxon>
        <taxon>Pseudomonadota</taxon>
        <taxon>Alphaproteobacteria</taxon>
        <taxon>Hyphomonadales</taxon>
        <taxon>Hyphomonadaceae</taxon>
        <taxon>Hyphomonas</taxon>
    </lineage>
</organism>
<dbReference type="HOGENOM" id="CLU_057525_0_1_5"/>
<dbReference type="EMBL" id="CP000158">
    <property type="protein sequence ID" value="ABI75690.1"/>
    <property type="molecule type" value="Genomic_DNA"/>
</dbReference>
<evidence type="ECO:0000313" key="2">
    <source>
        <dbReference type="Proteomes" id="UP000001959"/>
    </source>
</evidence>
<reference evidence="1 2" key="1">
    <citation type="journal article" date="2006" name="J. Bacteriol.">
        <title>Comparative genomic evidence for a close relationship between the dimorphic prosthecate bacteria Hyphomonas neptunium and Caulobacter crescentus.</title>
        <authorList>
            <person name="Badger J.H."/>
            <person name="Hoover T.R."/>
            <person name="Brun Y.V."/>
            <person name="Weiner R.M."/>
            <person name="Laub M.T."/>
            <person name="Alexandre G."/>
            <person name="Mrazek J."/>
            <person name="Ren Q."/>
            <person name="Paulsen I.T."/>
            <person name="Nelson K.E."/>
            <person name="Khouri H.M."/>
            <person name="Radune D."/>
            <person name="Sosa J."/>
            <person name="Dodson R.J."/>
            <person name="Sullivan S.A."/>
            <person name="Rosovitz M.J."/>
            <person name="Madupu R."/>
            <person name="Brinkac L.M."/>
            <person name="Durkin A.S."/>
            <person name="Daugherty S.C."/>
            <person name="Kothari S.P."/>
            <person name="Giglio M.G."/>
            <person name="Zhou L."/>
            <person name="Haft D.H."/>
            <person name="Selengut J.D."/>
            <person name="Davidsen T.M."/>
            <person name="Yang Q."/>
            <person name="Zafar N."/>
            <person name="Ward N.L."/>
        </authorList>
    </citation>
    <scope>NUCLEOTIDE SEQUENCE [LARGE SCALE GENOMIC DNA]</scope>
    <source>
        <strain evidence="1 2">ATCC 15444</strain>
    </source>
</reference>
<dbReference type="PANTHER" id="PTHR40590:SF1">
    <property type="entry name" value="CYTOPLASMIC PROTEIN"/>
    <property type="match status" value="1"/>
</dbReference>
<protein>
    <submittedName>
        <fullName evidence="1">GumN family protein</fullName>
    </submittedName>
</protein>
<dbReference type="InterPro" id="IPR047111">
    <property type="entry name" value="YbaP-like"/>
</dbReference>
<dbReference type="KEGG" id="hne:HNE_0225"/>
<name>Q0C5N6_HYPNA</name>
<evidence type="ECO:0000313" key="1">
    <source>
        <dbReference type="EMBL" id="ABI75690.1"/>
    </source>
</evidence>
<dbReference type="eggNOG" id="COG3735">
    <property type="taxonomic scope" value="Bacteria"/>
</dbReference>